<keyword evidence="6" id="KW-1185">Reference proteome</keyword>
<dbReference type="Proteomes" id="UP001065549">
    <property type="component" value="Unassembled WGS sequence"/>
</dbReference>
<evidence type="ECO:0000256" key="3">
    <source>
        <dbReference type="ARBA" id="ARBA00023163"/>
    </source>
</evidence>
<dbReference type="GO" id="GO:0003700">
    <property type="term" value="F:DNA-binding transcription factor activity"/>
    <property type="evidence" value="ECO:0007669"/>
    <property type="project" value="InterPro"/>
</dbReference>
<dbReference type="Gene3D" id="1.10.10.60">
    <property type="entry name" value="Homeodomain-like"/>
    <property type="match status" value="1"/>
</dbReference>
<dbReference type="InterPro" id="IPR018060">
    <property type="entry name" value="HTH_AraC"/>
</dbReference>
<dbReference type="PROSITE" id="PS01124">
    <property type="entry name" value="HTH_ARAC_FAMILY_2"/>
    <property type="match status" value="1"/>
</dbReference>
<protein>
    <submittedName>
        <fullName evidence="5">Helix-turn-helix transcriptional regulator</fullName>
    </submittedName>
</protein>
<feature type="domain" description="HTH araC/xylS-type" evidence="4">
    <location>
        <begin position="182"/>
        <end position="279"/>
    </location>
</feature>
<keyword evidence="1" id="KW-0805">Transcription regulation</keyword>
<keyword evidence="3" id="KW-0804">Transcription</keyword>
<dbReference type="InterPro" id="IPR009057">
    <property type="entry name" value="Homeodomain-like_sf"/>
</dbReference>
<evidence type="ECO:0000256" key="2">
    <source>
        <dbReference type="ARBA" id="ARBA00023125"/>
    </source>
</evidence>
<dbReference type="EMBL" id="JAOSHN010000008">
    <property type="protein sequence ID" value="MCU7380193.1"/>
    <property type="molecule type" value="Genomic_DNA"/>
</dbReference>
<dbReference type="PANTHER" id="PTHR43280">
    <property type="entry name" value="ARAC-FAMILY TRANSCRIPTIONAL REGULATOR"/>
    <property type="match status" value="1"/>
</dbReference>
<evidence type="ECO:0000313" key="6">
    <source>
        <dbReference type="Proteomes" id="UP001065549"/>
    </source>
</evidence>
<dbReference type="GO" id="GO:0043565">
    <property type="term" value="F:sequence-specific DNA binding"/>
    <property type="evidence" value="ECO:0007669"/>
    <property type="project" value="InterPro"/>
</dbReference>
<evidence type="ECO:0000313" key="5">
    <source>
        <dbReference type="EMBL" id="MCU7380193.1"/>
    </source>
</evidence>
<accession>A0A9J6QXJ2</accession>
<dbReference type="PANTHER" id="PTHR43280:SF2">
    <property type="entry name" value="HTH-TYPE TRANSCRIPTIONAL REGULATOR EXSA"/>
    <property type="match status" value="1"/>
</dbReference>
<dbReference type="Pfam" id="PF12833">
    <property type="entry name" value="HTH_18"/>
    <property type="match status" value="1"/>
</dbReference>
<dbReference type="InterPro" id="IPR018062">
    <property type="entry name" value="HTH_AraC-typ_CS"/>
</dbReference>
<gene>
    <name evidence="5" type="ORF">OBO34_17815</name>
</gene>
<reference evidence="5" key="1">
    <citation type="submission" date="2022-09" db="EMBL/GenBank/DDBJ databases">
        <title>Culturomic study of gut microbiota in children with autism spectrum disorder.</title>
        <authorList>
            <person name="Efimov B.A."/>
            <person name="Chaplin A.V."/>
            <person name="Sokolova S.R."/>
            <person name="Pikina A.P."/>
            <person name="Korzhanova M."/>
            <person name="Belova V."/>
            <person name="Korostin D."/>
        </authorList>
    </citation>
    <scope>NUCLEOTIDE SEQUENCE</scope>
    <source>
        <strain evidence="5">ASD5510</strain>
    </source>
</reference>
<dbReference type="PROSITE" id="PS00041">
    <property type="entry name" value="HTH_ARAC_FAMILY_1"/>
    <property type="match status" value="1"/>
</dbReference>
<comment type="caution">
    <text evidence="5">The sequence shown here is derived from an EMBL/GenBank/DDBJ whole genome shotgun (WGS) entry which is preliminary data.</text>
</comment>
<dbReference type="SUPFAM" id="SSF46689">
    <property type="entry name" value="Homeodomain-like"/>
    <property type="match status" value="1"/>
</dbReference>
<dbReference type="RefSeq" id="WP_148396825.1">
    <property type="nucleotide sequence ID" value="NZ_JAJAGH010000012.1"/>
</dbReference>
<sequence>MNTSPVQSITKIENTPLSISVYSVKDKPLCMHDAGTLEIIFCLTGTIKFAYAYEEFILNTGEYVSVDRDAYYLHSDGYNMCVSFYVDLMWFEKKYPNIKHMLFVCEGCKETTMPYPTVYHDRLRGILIALLKFILDGSLEQDAAKITQITESITDLFVHHFDIIFFHSGKTEFHEEILKRNQEIYAYIDKHLVETITLKDLSSHLGLSSSYVSEFMRKVSIGFRQMLAYIRANKSEWYLINTNYTIVEISEACGFSDPQYYYKAFKEWYKCTPKQFREKYINQSQDNMVYYEPYVIRTIVDNLLIEHYMNLFLE</sequence>
<proteinExistence type="predicted"/>
<name>A0A9J6QXJ2_9FIRM</name>
<organism evidence="5 6">
    <name type="scientific">Hominibacterium faecale</name>
    <dbReference type="NCBI Taxonomy" id="2839743"/>
    <lineage>
        <taxon>Bacteria</taxon>
        <taxon>Bacillati</taxon>
        <taxon>Bacillota</taxon>
        <taxon>Clostridia</taxon>
        <taxon>Peptostreptococcales</taxon>
        <taxon>Anaerovoracaceae</taxon>
        <taxon>Hominibacterium</taxon>
    </lineage>
</organism>
<evidence type="ECO:0000256" key="1">
    <source>
        <dbReference type="ARBA" id="ARBA00023015"/>
    </source>
</evidence>
<evidence type="ECO:0000259" key="4">
    <source>
        <dbReference type="PROSITE" id="PS01124"/>
    </source>
</evidence>
<dbReference type="SMART" id="SM00342">
    <property type="entry name" value="HTH_ARAC"/>
    <property type="match status" value="1"/>
</dbReference>
<keyword evidence="2" id="KW-0238">DNA-binding</keyword>
<dbReference type="AlphaFoldDB" id="A0A9J6QXJ2"/>